<dbReference type="SMART" id="SM00268">
    <property type="entry name" value="ACTIN"/>
    <property type="match status" value="1"/>
</dbReference>
<name>A0A550CKH9_9AGAR</name>
<protein>
    <submittedName>
        <fullName evidence="2">Actin family</fullName>
    </submittedName>
</protein>
<dbReference type="STRING" id="97359.A0A550CKH9"/>
<dbReference type="Pfam" id="PF00022">
    <property type="entry name" value="Actin"/>
    <property type="match status" value="1"/>
</dbReference>
<dbReference type="PRINTS" id="PR00190">
    <property type="entry name" value="ACTIN"/>
</dbReference>
<dbReference type="PANTHER" id="PTHR11937">
    <property type="entry name" value="ACTIN"/>
    <property type="match status" value="1"/>
</dbReference>
<evidence type="ECO:0000313" key="3">
    <source>
        <dbReference type="Proteomes" id="UP000320762"/>
    </source>
</evidence>
<evidence type="ECO:0000313" key="2">
    <source>
        <dbReference type="EMBL" id="TRM65273.1"/>
    </source>
</evidence>
<keyword evidence="3" id="KW-1185">Reference proteome</keyword>
<comment type="caution">
    <text evidence="2">The sequence shown here is derived from an EMBL/GenBank/DDBJ whole genome shotgun (WGS) entry which is preliminary data.</text>
</comment>
<dbReference type="AlphaFoldDB" id="A0A550CKH9"/>
<dbReference type="Gene3D" id="3.30.420.40">
    <property type="match status" value="3"/>
</dbReference>
<sequence>MSFRDNTVVVLETGRDLIYAGQGLHELLKTPAVYAQARVGLRTPHSSSPAVNEYLVGKELEEALAAGQDGIQISYPFADGVIGDWTQAEALWKHVLFKQLGLRRLQMESPVILSIFPGLSRDSYERICKIFFERFNVAAFTLIERPISQLYAANAIAGVVVDIGNNATDVTPIYDALPLHAGRVTTSIGLRDCELYLAHLLRANPSVMRTISPPEAPLDEDAIQNTLLELVHMLWEQDHIRPPSHGEQAVAQEDEGITDIGAIVAAGREKAVIESGMRKKATAKQTAAEQARQREIEALDLITVTFRGKEVTLGKERHRFCEPLFDMDLVDHARPANAPPPKQPHIPLQEAVNHAIAQGVIDQRQYMWRGLFVTGDITRHVPGIGAGLRSRCLPYIVREEVVTDVQPRSINVLHIPEYYPEYRDTSDSYAAYLGSSITAKIIFHDPQAKNFVSKSDYATYGPRVILESSTALL</sequence>
<dbReference type="OrthoDB" id="74201at2759"/>
<dbReference type="InterPro" id="IPR004000">
    <property type="entry name" value="Actin"/>
</dbReference>
<proteinExistence type="inferred from homology"/>
<dbReference type="SUPFAM" id="SSF53067">
    <property type="entry name" value="Actin-like ATPase domain"/>
    <property type="match status" value="2"/>
</dbReference>
<dbReference type="InterPro" id="IPR043129">
    <property type="entry name" value="ATPase_NBD"/>
</dbReference>
<comment type="similarity">
    <text evidence="1">Belongs to the actin family.</text>
</comment>
<gene>
    <name evidence="2" type="ORF">BD626DRAFT_428356</name>
</gene>
<dbReference type="EMBL" id="VDMD01000005">
    <property type="protein sequence ID" value="TRM65273.1"/>
    <property type="molecule type" value="Genomic_DNA"/>
</dbReference>
<accession>A0A550CKH9</accession>
<organism evidence="2 3">
    <name type="scientific">Schizophyllum amplum</name>
    <dbReference type="NCBI Taxonomy" id="97359"/>
    <lineage>
        <taxon>Eukaryota</taxon>
        <taxon>Fungi</taxon>
        <taxon>Dikarya</taxon>
        <taxon>Basidiomycota</taxon>
        <taxon>Agaricomycotina</taxon>
        <taxon>Agaricomycetes</taxon>
        <taxon>Agaricomycetidae</taxon>
        <taxon>Agaricales</taxon>
        <taxon>Schizophyllaceae</taxon>
        <taxon>Schizophyllum</taxon>
    </lineage>
</organism>
<reference evidence="2 3" key="1">
    <citation type="journal article" date="2019" name="New Phytol.">
        <title>Comparative genomics reveals unique wood-decay strategies and fruiting body development in the Schizophyllaceae.</title>
        <authorList>
            <person name="Almasi E."/>
            <person name="Sahu N."/>
            <person name="Krizsan K."/>
            <person name="Balint B."/>
            <person name="Kovacs G.M."/>
            <person name="Kiss B."/>
            <person name="Cseklye J."/>
            <person name="Drula E."/>
            <person name="Henrissat B."/>
            <person name="Nagy I."/>
            <person name="Chovatia M."/>
            <person name="Adam C."/>
            <person name="LaButti K."/>
            <person name="Lipzen A."/>
            <person name="Riley R."/>
            <person name="Grigoriev I.V."/>
            <person name="Nagy L.G."/>
        </authorList>
    </citation>
    <scope>NUCLEOTIDE SEQUENCE [LARGE SCALE GENOMIC DNA]</scope>
    <source>
        <strain evidence="2 3">NL-1724</strain>
    </source>
</reference>
<dbReference type="Proteomes" id="UP000320762">
    <property type="component" value="Unassembled WGS sequence"/>
</dbReference>
<evidence type="ECO:0000256" key="1">
    <source>
        <dbReference type="RuleBase" id="RU000487"/>
    </source>
</evidence>